<dbReference type="Proteomes" id="UP001602322">
    <property type="component" value="Unassembled WGS sequence"/>
</dbReference>
<keyword evidence="2" id="KW-0732">Signal</keyword>
<evidence type="ECO:0000313" key="3">
    <source>
        <dbReference type="EMBL" id="MFF5900434.1"/>
    </source>
</evidence>
<proteinExistence type="predicted"/>
<gene>
    <name evidence="3" type="ORF">ACFY8O_31575</name>
</gene>
<comment type="caution">
    <text evidence="3">The sequence shown here is derived from an EMBL/GenBank/DDBJ whole genome shotgun (WGS) entry which is preliminary data.</text>
</comment>
<keyword evidence="1" id="KW-1133">Transmembrane helix</keyword>
<evidence type="ECO:0000256" key="1">
    <source>
        <dbReference type="SAM" id="Phobius"/>
    </source>
</evidence>
<feature type="signal peptide" evidence="2">
    <location>
        <begin position="1"/>
        <end position="35"/>
    </location>
</feature>
<keyword evidence="1" id="KW-0812">Transmembrane</keyword>
<dbReference type="RefSeq" id="WP_387908502.1">
    <property type="nucleotide sequence ID" value="NZ_JBIBEG010000013.1"/>
</dbReference>
<accession>A0ABW6XFD1</accession>
<feature type="transmembrane region" description="Helical" evidence="1">
    <location>
        <begin position="463"/>
        <end position="482"/>
    </location>
</feature>
<evidence type="ECO:0008006" key="5">
    <source>
        <dbReference type="Google" id="ProtNLM"/>
    </source>
</evidence>
<feature type="chain" id="PRO_5047424082" description="Neocarzinostatin family protein" evidence="2">
    <location>
        <begin position="36"/>
        <end position="494"/>
    </location>
</feature>
<organism evidence="3 4">
    <name type="scientific">Streptomyces argenteolus</name>
    <dbReference type="NCBI Taxonomy" id="67274"/>
    <lineage>
        <taxon>Bacteria</taxon>
        <taxon>Bacillati</taxon>
        <taxon>Actinomycetota</taxon>
        <taxon>Actinomycetes</taxon>
        <taxon>Kitasatosporales</taxon>
        <taxon>Streptomycetaceae</taxon>
        <taxon>Streptomyces</taxon>
    </lineage>
</organism>
<keyword evidence="1" id="KW-0472">Membrane</keyword>
<reference evidence="3 4" key="1">
    <citation type="submission" date="2024-10" db="EMBL/GenBank/DDBJ databases">
        <title>The Natural Products Discovery Center: Release of the First 8490 Sequenced Strains for Exploring Actinobacteria Biosynthetic Diversity.</title>
        <authorList>
            <person name="Kalkreuter E."/>
            <person name="Kautsar S.A."/>
            <person name="Yang D."/>
            <person name="Bader C.D."/>
            <person name="Teijaro C.N."/>
            <person name="Fluegel L."/>
            <person name="Davis C.M."/>
            <person name="Simpson J.R."/>
            <person name="Lauterbach L."/>
            <person name="Steele A.D."/>
            <person name="Gui C."/>
            <person name="Meng S."/>
            <person name="Li G."/>
            <person name="Viehrig K."/>
            <person name="Ye F."/>
            <person name="Su P."/>
            <person name="Kiefer A.F."/>
            <person name="Nichols A."/>
            <person name="Cepeda A.J."/>
            <person name="Yan W."/>
            <person name="Fan B."/>
            <person name="Jiang Y."/>
            <person name="Adhikari A."/>
            <person name="Zheng C.-J."/>
            <person name="Schuster L."/>
            <person name="Cowan T.M."/>
            <person name="Smanski M.J."/>
            <person name="Chevrette M.G."/>
            <person name="De Carvalho L.P.S."/>
            <person name="Shen B."/>
        </authorList>
    </citation>
    <scope>NUCLEOTIDE SEQUENCE [LARGE SCALE GENOMIC DNA]</scope>
    <source>
        <strain evidence="3 4">NPDC012540</strain>
    </source>
</reference>
<protein>
    <recommendedName>
        <fullName evidence="5">Neocarzinostatin family protein</fullName>
    </recommendedName>
</protein>
<dbReference type="EMBL" id="JBIBEG010000013">
    <property type="protein sequence ID" value="MFF5900434.1"/>
    <property type="molecule type" value="Genomic_DNA"/>
</dbReference>
<sequence>MLPRTRTRITARAARTAMVLAAVAASFLAPAGAVAAGGATLSLKDVPRTVVVHPADEGAEASTSDFEVPVAVVPGDEEPARNVTVVVDASGLEGIARVTGGGYGNCTGSGWVFTCAYGTLHHDGESNAPFEILGLDGVEPGDSGTVTYTASADNAAPVTGTTRMVVGGPTLDAPGEELKVDGVEPGRPAPLTPAFANRTRFTAERGVALRVTAEGGLTLKARHSNCSYAGTPPTSAWCVFPTKAAPGAAYRTGSPLSYVAAERQLSGTLVYHWSSAPEKPAGHTVRGRGAPLTLVRTADGDFGGADGTVAVETTVQADYRPVTGTVRGRVGDTVSVRLGVRDLGPGRLLGDEVKGRFEVVPPEGTTVTSVPYTFEDTDSAWGCARPERPGGAFLCELGATAFLAPQGADGTRAIDFRIRIDRQVPGARGTVRTFNPYDRTPGNDTAVIPVDASPAPPRQAASLTAWAAGAAGAAAAVALAVVHRRRRRRGPAAS</sequence>
<evidence type="ECO:0000313" key="4">
    <source>
        <dbReference type="Proteomes" id="UP001602322"/>
    </source>
</evidence>
<evidence type="ECO:0000256" key="2">
    <source>
        <dbReference type="SAM" id="SignalP"/>
    </source>
</evidence>
<keyword evidence="4" id="KW-1185">Reference proteome</keyword>
<name>A0ABW6XFD1_9ACTN</name>